<dbReference type="GO" id="GO:0006508">
    <property type="term" value="P:proteolysis"/>
    <property type="evidence" value="ECO:0007669"/>
    <property type="project" value="InterPro"/>
</dbReference>
<protein>
    <recommendedName>
        <fullName evidence="4">Peptidase C14 caspase domain-containing protein</fullName>
    </recommendedName>
</protein>
<feature type="region of interest" description="Disordered" evidence="2">
    <location>
        <begin position="134"/>
        <end position="169"/>
    </location>
</feature>
<proteinExistence type="inferred from homology"/>
<evidence type="ECO:0000256" key="3">
    <source>
        <dbReference type="SAM" id="SignalP"/>
    </source>
</evidence>
<dbReference type="PANTHER" id="PTHR48104">
    <property type="entry name" value="METACASPASE-4"/>
    <property type="match status" value="1"/>
</dbReference>
<dbReference type="EMBL" id="JAACJL010000017">
    <property type="protein sequence ID" value="KAF4618637.1"/>
    <property type="molecule type" value="Genomic_DNA"/>
</dbReference>
<dbReference type="InterPro" id="IPR011600">
    <property type="entry name" value="Pept_C14_caspase"/>
</dbReference>
<comment type="caution">
    <text evidence="5">The sequence shown here is derived from an EMBL/GenBank/DDBJ whole genome shotgun (WGS) entry which is preliminary data.</text>
</comment>
<evidence type="ECO:0000259" key="4">
    <source>
        <dbReference type="Pfam" id="PF00656"/>
    </source>
</evidence>
<organism evidence="5 6">
    <name type="scientific">Agrocybe pediades</name>
    <dbReference type="NCBI Taxonomy" id="84607"/>
    <lineage>
        <taxon>Eukaryota</taxon>
        <taxon>Fungi</taxon>
        <taxon>Dikarya</taxon>
        <taxon>Basidiomycota</taxon>
        <taxon>Agaricomycotina</taxon>
        <taxon>Agaricomycetes</taxon>
        <taxon>Agaricomycetidae</taxon>
        <taxon>Agaricales</taxon>
        <taxon>Agaricineae</taxon>
        <taxon>Strophariaceae</taxon>
        <taxon>Agrocybe</taxon>
    </lineage>
</organism>
<evidence type="ECO:0000256" key="2">
    <source>
        <dbReference type="SAM" id="MobiDB-lite"/>
    </source>
</evidence>
<feature type="domain" description="Peptidase C14 caspase" evidence="4">
    <location>
        <begin position="236"/>
        <end position="326"/>
    </location>
</feature>
<evidence type="ECO:0000313" key="5">
    <source>
        <dbReference type="EMBL" id="KAF4618637.1"/>
    </source>
</evidence>
<evidence type="ECO:0000313" key="6">
    <source>
        <dbReference type="Proteomes" id="UP000521872"/>
    </source>
</evidence>
<feature type="chain" id="PRO_5034354191" description="Peptidase C14 caspase domain-containing protein" evidence="3">
    <location>
        <begin position="16"/>
        <end position="342"/>
    </location>
</feature>
<sequence length="342" mass="38336">MFLFIICAWLVNLSSQYMYGMVENWLSGLLAPSSLRPTTLQPTCQFGSDIDAAQQQPRSAPPLVINHSWNLKRYPVFGVTNINPRRSRTRTMKIINFSKPKQALRMLRRKGPPPPIAVPGDIHLPPTAPRAIAAVPPPHPDVQEQEPTAAPDTELEYEEATATTSEAVHPQPLKKIKKKALLIGIQLVREKPVEPLTALSPLSPRFAIANVDAGIQRAKTKYRAKKRARAIRKSGVLKGPHKDVAAMKNLLINVYNYAEEDIVVLIDDDDANHKQPTKANIMDEMRKLVAGAEENDRFFFHFSGHSMQEDTDDIEEEDRKNEFIMTSDGDSIKDDQTHLIAT</sequence>
<gene>
    <name evidence="5" type="ORF">D9613_009838</name>
</gene>
<reference evidence="5 6" key="1">
    <citation type="submission" date="2019-12" db="EMBL/GenBank/DDBJ databases">
        <authorList>
            <person name="Floudas D."/>
            <person name="Bentzer J."/>
            <person name="Ahren D."/>
            <person name="Johansson T."/>
            <person name="Persson P."/>
            <person name="Tunlid A."/>
        </authorList>
    </citation>
    <scope>NUCLEOTIDE SEQUENCE [LARGE SCALE GENOMIC DNA]</scope>
    <source>
        <strain evidence="5 6">CBS 102.39</strain>
    </source>
</reference>
<accession>A0A8H4QYI5</accession>
<keyword evidence="3" id="KW-0732">Signal</keyword>
<dbReference type="Pfam" id="PF00656">
    <property type="entry name" value="Peptidase_C14"/>
    <property type="match status" value="1"/>
</dbReference>
<dbReference type="PANTHER" id="PTHR48104:SF30">
    <property type="entry name" value="METACASPASE-1"/>
    <property type="match status" value="1"/>
</dbReference>
<dbReference type="InterPro" id="IPR050452">
    <property type="entry name" value="Metacaspase"/>
</dbReference>
<dbReference type="AlphaFoldDB" id="A0A8H4QYI5"/>
<dbReference type="Proteomes" id="UP000521872">
    <property type="component" value="Unassembled WGS sequence"/>
</dbReference>
<dbReference type="GO" id="GO:0005737">
    <property type="term" value="C:cytoplasm"/>
    <property type="evidence" value="ECO:0007669"/>
    <property type="project" value="TreeGrafter"/>
</dbReference>
<dbReference type="Gene3D" id="3.40.50.12660">
    <property type="match status" value="1"/>
</dbReference>
<feature type="signal peptide" evidence="3">
    <location>
        <begin position="1"/>
        <end position="15"/>
    </location>
</feature>
<evidence type="ECO:0000256" key="1">
    <source>
        <dbReference type="ARBA" id="ARBA00009005"/>
    </source>
</evidence>
<name>A0A8H4QYI5_9AGAR</name>
<comment type="similarity">
    <text evidence="1">Belongs to the peptidase C14B family.</text>
</comment>
<keyword evidence="6" id="KW-1185">Reference proteome</keyword>
<dbReference type="GO" id="GO:0004197">
    <property type="term" value="F:cysteine-type endopeptidase activity"/>
    <property type="evidence" value="ECO:0007669"/>
    <property type="project" value="InterPro"/>
</dbReference>